<proteinExistence type="predicted"/>
<keyword evidence="2" id="KW-1185">Reference proteome</keyword>
<evidence type="ECO:0000313" key="2">
    <source>
        <dbReference type="Proteomes" id="UP000315295"/>
    </source>
</evidence>
<comment type="caution">
    <text evidence="1">The sequence shown here is derived from an EMBL/GenBank/DDBJ whole genome shotgun (WGS) entry which is preliminary data.</text>
</comment>
<organism evidence="1 2">
    <name type="scientific">Malus baccata</name>
    <name type="common">Siberian crab apple</name>
    <name type="synonym">Pyrus baccata</name>
    <dbReference type="NCBI Taxonomy" id="106549"/>
    <lineage>
        <taxon>Eukaryota</taxon>
        <taxon>Viridiplantae</taxon>
        <taxon>Streptophyta</taxon>
        <taxon>Embryophyta</taxon>
        <taxon>Tracheophyta</taxon>
        <taxon>Spermatophyta</taxon>
        <taxon>Magnoliopsida</taxon>
        <taxon>eudicotyledons</taxon>
        <taxon>Gunneridae</taxon>
        <taxon>Pentapetalae</taxon>
        <taxon>rosids</taxon>
        <taxon>fabids</taxon>
        <taxon>Rosales</taxon>
        <taxon>Rosaceae</taxon>
        <taxon>Amygdaloideae</taxon>
        <taxon>Maleae</taxon>
        <taxon>Malus</taxon>
    </lineage>
</organism>
<dbReference type="Proteomes" id="UP000315295">
    <property type="component" value="Unassembled WGS sequence"/>
</dbReference>
<accession>A0A540MKH1</accession>
<name>A0A540MKH1_MALBA</name>
<evidence type="ECO:0000313" key="1">
    <source>
        <dbReference type="EMBL" id="TQD99288.1"/>
    </source>
</evidence>
<sequence length="55" mass="6166">MVMPNEAPPPLSNEQRHCGDDWTTLESCEQQEDEGFDEFPVMKLRHQACDCAGAA</sequence>
<gene>
    <name evidence="1" type="ORF">C1H46_015077</name>
</gene>
<dbReference type="AlphaFoldDB" id="A0A540MKH1"/>
<protein>
    <submittedName>
        <fullName evidence="1">Uncharacterized protein</fullName>
    </submittedName>
</protein>
<dbReference type="EMBL" id="VIEB01000238">
    <property type="protein sequence ID" value="TQD99288.1"/>
    <property type="molecule type" value="Genomic_DNA"/>
</dbReference>
<reference evidence="1 2" key="1">
    <citation type="journal article" date="2019" name="G3 (Bethesda)">
        <title>Sequencing of a Wild Apple (Malus baccata) Genome Unravels the Differences Between Cultivated and Wild Apple Species Regarding Disease Resistance and Cold Tolerance.</title>
        <authorList>
            <person name="Chen X."/>
        </authorList>
    </citation>
    <scope>NUCLEOTIDE SEQUENCE [LARGE SCALE GENOMIC DNA]</scope>
    <source>
        <strain evidence="2">cv. Shandingzi</strain>
        <tissue evidence="1">Leaves</tissue>
    </source>
</reference>